<dbReference type="GO" id="GO:0003700">
    <property type="term" value="F:DNA-binding transcription factor activity"/>
    <property type="evidence" value="ECO:0007669"/>
    <property type="project" value="InterPro"/>
</dbReference>
<dbReference type="InterPro" id="IPR036388">
    <property type="entry name" value="WH-like_DNA-bd_sf"/>
</dbReference>
<dbReference type="SMART" id="SM00418">
    <property type="entry name" value="HTH_ARSR"/>
    <property type="match status" value="1"/>
</dbReference>
<organism evidence="5 6">
    <name type="scientific">Actinomadura barringtoniae</name>
    <dbReference type="NCBI Taxonomy" id="1427535"/>
    <lineage>
        <taxon>Bacteria</taxon>
        <taxon>Bacillati</taxon>
        <taxon>Actinomycetota</taxon>
        <taxon>Actinomycetes</taxon>
        <taxon>Streptosporangiales</taxon>
        <taxon>Thermomonosporaceae</taxon>
        <taxon>Actinomadura</taxon>
    </lineage>
</organism>
<sequence length="108" mass="12016">MATNGSEDEVWNALGDPTRRAIVECLAERPRAVGELADELPVSRPAVSQHLKVLKNAGLVSERTAGTRRIYRLNPEGVAALRDQLETFWNRTLAGFQEITEDRAQEES</sequence>
<dbReference type="CDD" id="cd00090">
    <property type="entry name" value="HTH_ARSR"/>
    <property type="match status" value="1"/>
</dbReference>
<dbReference type="NCBIfam" id="NF033788">
    <property type="entry name" value="HTH_metalloreg"/>
    <property type="match status" value="1"/>
</dbReference>
<evidence type="ECO:0000256" key="3">
    <source>
        <dbReference type="ARBA" id="ARBA00023163"/>
    </source>
</evidence>
<keyword evidence="6" id="KW-1185">Reference proteome</keyword>
<dbReference type="InterPro" id="IPR036390">
    <property type="entry name" value="WH_DNA-bd_sf"/>
</dbReference>
<dbReference type="RefSeq" id="WP_208259796.1">
    <property type="nucleotide sequence ID" value="NZ_JAGEOJ010000014.1"/>
</dbReference>
<keyword evidence="1" id="KW-0805">Transcription regulation</keyword>
<accession>A0A939PNN6</accession>
<dbReference type="PANTHER" id="PTHR33154">
    <property type="entry name" value="TRANSCRIPTIONAL REGULATOR, ARSR FAMILY"/>
    <property type="match status" value="1"/>
</dbReference>
<keyword evidence="3" id="KW-0804">Transcription</keyword>
<dbReference type="InterPro" id="IPR051081">
    <property type="entry name" value="HTH_MetalResp_TranReg"/>
</dbReference>
<keyword evidence="2" id="KW-0238">DNA-binding</keyword>
<evidence type="ECO:0000259" key="4">
    <source>
        <dbReference type="PROSITE" id="PS50987"/>
    </source>
</evidence>
<dbReference type="PANTHER" id="PTHR33154:SF33">
    <property type="entry name" value="TRANSCRIPTIONAL REPRESSOR SDPR"/>
    <property type="match status" value="1"/>
</dbReference>
<gene>
    <name evidence="5" type="ORF">J4573_32800</name>
</gene>
<dbReference type="AlphaFoldDB" id="A0A939PNN6"/>
<proteinExistence type="predicted"/>
<name>A0A939PNN6_9ACTN</name>
<reference evidence="5" key="1">
    <citation type="submission" date="2021-03" db="EMBL/GenBank/DDBJ databases">
        <authorList>
            <person name="Kanchanasin P."/>
            <person name="Saeng-In P."/>
            <person name="Phongsopitanun W."/>
            <person name="Yuki M."/>
            <person name="Kudo T."/>
            <person name="Ohkuma M."/>
            <person name="Tanasupawat S."/>
        </authorList>
    </citation>
    <scope>NUCLEOTIDE SEQUENCE</scope>
    <source>
        <strain evidence="5">GKU 128</strain>
    </source>
</reference>
<dbReference type="EMBL" id="JAGEOJ010000014">
    <property type="protein sequence ID" value="MBO2451906.1"/>
    <property type="molecule type" value="Genomic_DNA"/>
</dbReference>
<dbReference type="PROSITE" id="PS50987">
    <property type="entry name" value="HTH_ARSR_2"/>
    <property type="match status" value="1"/>
</dbReference>
<evidence type="ECO:0000313" key="6">
    <source>
        <dbReference type="Proteomes" id="UP000669179"/>
    </source>
</evidence>
<dbReference type="Gene3D" id="1.10.10.10">
    <property type="entry name" value="Winged helix-like DNA-binding domain superfamily/Winged helix DNA-binding domain"/>
    <property type="match status" value="1"/>
</dbReference>
<evidence type="ECO:0000313" key="5">
    <source>
        <dbReference type="EMBL" id="MBO2451906.1"/>
    </source>
</evidence>
<dbReference type="InterPro" id="IPR001845">
    <property type="entry name" value="HTH_ArsR_DNA-bd_dom"/>
</dbReference>
<dbReference type="InterPro" id="IPR011991">
    <property type="entry name" value="ArsR-like_HTH"/>
</dbReference>
<protein>
    <submittedName>
        <fullName evidence="5">Winged helix-turn-helix transcriptional regulator</fullName>
    </submittedName>
</protein>
<dbReference type="GO" id="GO:0003677">
    <property type="term" value="F:DNA binding"/>
    <property type="evidence" value="ECO:0007669"/>
    <property type="project" value="UniProtKB-KW"/>
</dbReference>
<dbReference type="Pfam" id="PF01022">
    <property type="entry name" value="HTH_5"/>
    <property type="match status" value="1"/>
</dbReference>
<feature type="domain" description="HTH arsR-type" evidence="4">
    <location>
        <begin position="1"/>
        <end position="93"/>
    </location>
</feature>
<evidence type="ECO:0000256" key="1">
    <source>
        <dbReference type="ARBA" id="ARBA00023015"/>
    </source>
</evidence>
<dbReference type="SUPFAM" id="SSF46785">
    <property type="entry name" value="Winged helix' DNA-binding domain"/>
    <property type="match status" value="1"/>
</dbReference>
<dbReference type="PRINTS" id="PR00778">
    <property type="entry name" value="HTHARSR"/>
</dbReference>
<dbReference type="Proteomes" id="UP000669179">
    <property type="component" value="Unassembled WGS sequence"/>
</dbReference>
<evidence type="ECO:0000256" key="2">
    <source>
        <dbReference type="ARBA" id="ARBA00023125"/>
    </source>
</evidence>
<comment type="caution">
    <text evidence="5">The sequence shown here is derived from an EMBL/GenBank/DDBJ whole genome shotgun (WGS) entry which is preliminary data.</text>
</comment>